<dbReference type="SUPFAM" id="SSF53067">
    <property type="entry name" value="Actin-like ATPase domain"/>
    <property type="match status" value="1"/>
</dbReference>
<dbReference type="Proteomes" id="UP000027265">
    <property type="component" value="Unassembled WGS sequence"/>
</dbReference>
<keyword evidence="2" id="KW-1185">Reference proteome</keyword>
<dbReference type="Gene3D" id="3.30.420.40">
    <property type="match status" value="1"/>
</dbReference>
<name>A0A067PW21_9AGAM</name>
<evidence type="ECO:0000313" key="1">
    <source>
        <dbReference type="EMBL" id="KDQ55452.1"/>
    </source>
</evidence>
<sequence>MDCILGIDFGNSIAKVGSTTLEPTGTLNIHSLSVRITPSTPTYICFEPQTRVFGASAQALQRWNISTTVGSLKQALAKSSAPLAGDPDLSLIGTVSSDVSC</sequence>
<proteinExistence type="predicted"/>
<dbReference type="InterPro" id="IPR043129">
    <property type="entry name" value="ATPase_NBD"/>
</dbReference>
<evidence type="ECO:0000313" key="2">
    <source>
        <dbReference type="Proteomes" id="UP000027265"/>
    </source>
</evidence>
<reference evidence="2" key="1">
    <citation type="journal article" date="2014" name="Proc. Natl. Acad. Sci. U.S.A.">
        <title>Extensive sampling of basidiomycete genomes demonstrates inadequacy of the white-rot/brown-rot paradigm for wood decay fungi.</title>
        <authorList>
            <person name="Riley R."/>
            <person name="Salamov A.A."/>
            <person name="Brown D.W."/>
            <person name="Nagy L.G."/>
            <person name="Floudas D."/>
            <person name="Held B.W."/>
            <person name="Levasseur A."/>
            <person name="Lombard V."/>
            <person name="Morin E."/>
            <person name="Otillar R."/>
            <person name="Lindquist E.A."/>
            <person name="Sun H."/>
            <person name="LaButti K.M."/>
            <person name="Schmutz J."/>
            <person name="Jabbour D."/>
            <person name="Luo H."/>
            <person name="Baker S.E."/>
            <person name="Pisabarro A.G."/>
            <person name="Walton J.D."/>
            <person name="Blanchette R.A."/>
            <person name="Henrissat B."/>
            <person name="Martin F."/>
            <person name="Cullen D."/>
            <person name="Hibbett D.S."/>
            <person name="Grigoriev I.V."/>
        </authorList>
    </citation>
    <scope>NUCLEOTIDE SEQUENCE [LARGE SCALE GENOMIC DNA]</scope>
    <source>
        <strain evidence="2">MUCL 33604</strain>
    </source>
</reference>
<dbReference type="HOGENOM" id="CLU_2292103_0_0_1"/>
<organism evidence="1 2">
    <name type="scientific">Jaapia argillacea MUCL 33604</name>
    <dbReference type="NCBI Taxonomy" id="933084"/>
    <lineage>
        <taxon>Eukaryota</taxon>
        <taxon>Fungi</taxon>
        <taxon>Dikarya</taxon>
        <taxon>Basidiomycota</taxon>
        <taxon>Agaricomycotina</taxon>
        <taxon>Agaricomycetes</taxon>
        <taxon>Agaricomycetidae</taxon>
        <taxon>Jaapiales</taxon>
        <taxon>Jaapiaceae</taxon>
        <taxon>Jaapia</taxon>
    </lineage>
</organism>
<dbReference type="InParanoid" id="A0A067PW21"/>
<dbReference type="EMBL" id="KL197725">
    <property type="protein sequence ID" value="KDQ55452.1"/>
    <property type="molecule type" value="Genomic_DNA"/>
</dbReference>
<dbReference type="AlphaFoldDB" id="A0A067PW21"/>
<accession>A0A067PW21</accession>
<gene>
    <name evidence="1" type="ORF">JAAARDRAFT_336879</name>
</gene>
<protein>
    <submittedName>
        <fullName evidence="1">Uncharacterized protein</fullName>
    </submittedName>
</protein>